<reference evidence="17" key="1">
    <citation type="journal article" date="1995" name="Mol. Biol. Evol.">
        <title>Variations in mitochondrial tRNA gene organization of reptiles as phylogenetic markers.</title>
        <authorList>
            <person name="Kumazawa Y."/>
            <person name="Nishida M."/>
        </authorList>
    </citation>
    <scope>NUCLEOTIDE SEQUENCE</scope>
</reference>
<dbReference type="GO" id="GO:0008137">
    <property type="term" value="F:NADH dehydrogenase (ubiquinone) activity"/>
    <property type="evidence" value="ECO:0007669"/>
    <property type="project" value="UniProtKB-UniRule"/>
</dbReference>
<feature type="signal peptide" evidence="16">
    <location>
        <begin position="1"/>
        <end position="18"/>
    </location>
</feature>
<reference evidence="17" key="2">
    <citation type="journal article" date="1998" name="Genetics">
        <title>The complete nucleotide sequence of a snake (Dinodon semicarinatus) mitochondrial genome with two identical control regions.</title>
        <authorList>
            <person name="Kumazawa Y."/>
            <person name="Ota H."/>
            <person name="Nishida M."/>
            <person name="Ozawa T."/>
        </authorList>
    </citation>
    <scope>NUCLEOTIDE SEQUENCE</scope>
</reference>
<keyword evidence="12 15" id="KW-0496">Mitochondrion</keyword>
<comment type="catalytic activity">
    <reaction evidence="14 15">
        <text>a ubiquinone + NADH + 5 H(+)(in) = a ubiquinol + NAD(+) + 4 H(+)(out)</text>
        <dbReference type="Rhea" id="RHEA:29091"/>
        <dbReference type="Rhea" id="RHEA-COMP:9565"/>
        <dbReference type="Rhea" id="RHEA-COMP:9566"/>
        <dbReference type="ChEBI" id="CHEBI:15378"/>
        <dbReference type="ChEBI" id="CHEBI:16389"/>
        <dbReference type="ChEBI" id="CHEBI:17976"/>
        <dbReference type="ChEBI" id="CHEBI:57540"/>
        <dbReference type="ChEBI" id="CHEBI:57945"/>
        <dbReference type="EC" id="7.1.1.2"/>
    </reaction>
</comment>
<keyword evidence="11 15" id="KW-0520">NAD</keyword>
<evidence type="ECO:0000256" key="16">
    <source>
        <dbReference type="SAM" id="SignalP"/>
    </source>
</evidence>
<dbReference type="Gene3D" id="1.20.120.1200">
    <property type="entry name" value="NADH-ubiquinone/plastoquinone oxidoreductase chain 6, subunit NuoJ"/>
    <property type="match status" value="1"/>
</dbReference>
<keyword evidence="10 15" id="KW-1133">Transmembrane helix</keyword>
<dbReference type="PANTHER" id="PTHR11435:SF1">
    <property type="entry name" value="NADH-UBIQUINONE OXIDOREDUCTASE CHAIN 6"/>
    <property type="match status" value="1"/>
</dbReference>
<evidence type="ECO:0000256" key="10">
    <source>
        <dbReference type="ARBA" id="ARBA00022989"/>
    </source>
</evidence>
<evidence type="ECO:0000256" key="12">
    <source>
        <dbReference type="ARBA" id="ARBA00023128"/>
    </source>
</evidence>
<keyword evidence="13 15" id="KW-0472">Membrane</keyword>
<dbReference type="InterPro" id="IPR050269">
    <property type="entry name" value="ComplexI_Subunit6"/>
</dbReference>
<evidence type="ECO:0000256" key="2">
    <source>
        <dbReference type="ARBA" id="ARBA00005698"/>
    </source>
</evidence>
<evidence type="ECO:0000256" key="15">
    <source>
        <dbReference type="RuleBase" id="RU004430"/>
    </source>
</evidence>
<evidence type="ECO:0000256" key="11">
    <source>
        <dbReference type="ARBA" id="ARBA00023027"/>
    </source>
</evidence>
<evidence type="ECO:0000256" key="7">
    <source>
        <dbReference type="ARBA" id="ARBA00022692"/>
    </source>
</evidence>
<dbReference type="PANTHER" id="PTHR11435">
    <property type="entry name" value="NADH UBIQUINONE OXIDOREDUCTASE SUBUNIT ND6"/>
    <property type="match status" value="1"/>
</dbReference>
<sequence>MTYVSIFLGLCFIVGVVSVASNPAPYYGVVGLVWSALVGCCVLVLSGVSFLSLVLFMIYLGGMLVVFAYSVALASEPYPETWGNFGVMVHFLGGMGLVFVLAWWYLEGFNFDGLGAVEVLGLSMVRVDLGGSVMLYSWGGWCLWLCGVSLLLALFVVLEVASGGRRGGLREI</sequence>
<feature type="transmembrane region" description="Helical" evidence="15">
    <location>
        <begin position="81"/>
        <end position="106"/>
    </location>
</feature>
<feature type="transmembrane region" description="Helical" evidence="15">
    <location>
        <begin position="36"/>
        <end position="69"/>
    </location>
</feature>
<evidence type="ECO:0000256" key="13">
    <source>
        <dbReference type="ARBA" id="ARBA00023136"/>
    </source>
</evidence>
<protein>
    <recommendedName>
        <fullName evidence="4 15">NADH-ubiquinone oxidoreductase chain 6</fullName>
        <ecNumber evidence="3 15">7.1.1.2</ecNumber>
    </recommendedName>
</protein>
<keyword evidence="7 15" id="KW-0812">Transmembrane</keyword>
<comment type="subcellular location">
    <subcellularLocation>
        <location evidence="1 15">Mitochondrion membrane</location>
        <topology evidence="1 15">Multi-pass membrane protein</topology>
    </subcellularLocation>
</comment>
<evidence type="ECO:0000256" key="1">
    <source>
        <dbReference type="ARBA" id="ARBA00004225"/>
    </source>
</evidence>
<keyword evidence="6 15" id="KW-0679">Respiratory chain</keyword>
<name>Q6I7W3_9SAUR</name>
<dbReference type="GO" id="GO:0031966">
    <property type="term" value="C:mitochondrial membrane"/>
    <property type="evidence" value="ECO:0007669"/>
    <property type="project" value="UniProtKB-SubCell"/>
</dbReference>
<keyword evidence="5 15" id="KW-0813">Transport</keyword>
<dbReference type="InterPro" id="IPR042106">
    <property type="entry name" value="Nuo/plastoQ_OxRdtase_6_NuoJ"/>
</dbReference>
<evidence type="ECO:0000313" key="17">
    <source>
        <dbReference type="EMBL" id="BAD24761.1"/>
    </source>
</evidence>
<dbReference type="RefSeq" id="YP_044776.1">
    <property type="nucleotide sequence ID" value="NC_005962.1"/>
</dbReference>
<proteinExistence type="inferred from homology"/>
<evidence type="ECO:0000256" key="8">
    <source>
        <dbReference type="ARBA" id="ARBA00022967"/>
    </source>
</evidence>
<evidence type="ECO:0000256" key="6">
    <source>
        <dbReference type="ARBA" id="ARBA00022660"/>
    </source>
</evidence>
<accession>Q6I7W3</accession>
<dbReference type="EC" id="7.1.1.2" evidence="3 15"/>
<organism evidence="17">
    <name type="scientific">Smaug warreni</name>
    <dbReference type="NCBI Taxonomy" id="885424"/>
    <lineage>
        <taxon>Eukaryota</taxon>
        <taxon>Metazoa</taxon>
        <taxon>Chordata</taxon>
        <taxon>Craniata</taxon>
        <taxon>Vertebrata</taxon>
        <taxon>Euteleostomi</taxon>
        <taxon>Lepidosauria</taxon>
        <taxon>Squamata</taxon>
        <taxon>Bifurcata</taxon>
        <taxon>Unidentata</taxon>
        <taxon>Scinciformata</taxon>
        <taxon>Cordyloidea</taxon>
        <taxon>Cordylidae</taxon>
        <taxon>Smaug</taxon>
    </lineage>
</organism>
<geneLocation type="mitochondrion" evidence="17"/>
<reference evidence="17" key="4">
    <citation type="journal article" date="2004" name="DNA Res.">
        <title>Mitochondrial genome of the Komodo dragon: efficient sequencing method with reptile-oriented primers and novel gene rearrangements.</title>
        <authorList>
            <person name="Kumazawa Y."/>
            <person name="Endo H."/>
        </authorList>
    </citation>
    <scope>NUCLEOTIDE SEQUENCE</scope>
</reference>
<dbReference type="Pfam" id="PF00499">
    <property type="entry name" value="Oxidored_q3"/>
    <property type="match status" value="1"/>
</dbReference>
<evidence type="ECO:0000256" key="3">
    <source>
        <dbReference type="ARBA" id="ARBA00012944"/>
    </source>
</evidence>
<comment type="similarity">
    <text evidence="2 15">Belongs to the complex I subunit 6 family.</text>
</comment>
<evidence type="ECO:0000256" key="4">
    <source>
        <dbReference type="ARBA" id="ARBA00021095"/>
    </source>
</evidence>
<reference evidence="17" key="3">
    <citation type="journal article" date="1999" name="Mol. Biol. Evol.">
        <title>Complete mitochondrial DNA sequences of the green turtle and blue-tailed mole skink: statistical evidence for archosaurian affinity of turtles.</title>
        <authorList>
            <person name="Kumazawa Y."/>
            <person name="Nishida M."/>
        </authorList>
    </citation>
    <scope>NUCLEOTIDE SEQUENCE</scope>
</reference>
<evidence type="ECO:0000256" key="14">
    <source>
        <dbReference type="ARBA" id="ARBA00049551"/>
    </source>
</evidence>
<dbReference type="EMBL" id="AB079613">
    <property type="protein sequence ID" value="BAD24761.1"/>
    <property type="molecule type" value="Genomic_DNA"/>
</dbReference>
<dbReference type="GeneID" id="2866221"/>
<evidence type="ECO:0000256" key="9">
    <source>
        <dbReference type="ARBA" id="ARBA00022982"/>
    </source>
</evidence>
<keyword evidence="15" id="KW-0830">Ubiquinone</keyword>
<evidence type="ECO:0000256" key="5">
    <source>
        <dbReference type="ARBA" id="ARBA00022448"/>
    </source>
</evidence>
<keyword evidence="16" id="KW-0732">Signal</keyword>
<comment type="function">
    <text evidence="15">Core subunit of the mitochondrial membrane respiratory chain NADH dehydrogenase (Complex I) which catalyzes electron transfer from NADH through the respiratory chain, using ubiquinone as an electron acceptor. Essential for the catalytic activity and assembly of complex I.</text>
</comment>
<dbReference type="CTD" id="4541"/>
<reference evidence="17" key="5">
    <citation type="journal article" date="2004" name="DNA Res.">
        <title>Mitochondrial DNA sequences of five squamates: phylogenetic affiliation of snakes.</title>
        <authorList>
            <person name="Kumazawa Y."/>
        </authorList>
    </citation>
    <scope>NUCLEOTIDE SEQUENCE</scope>
</reference>
<dbReference type="AlphaFoldDB" id="Q6I7W3"/>
<keyword evidence="9 15" id="KW-0249">Electron transport</keyword>
<dbReference type="InterPro" id="IPR001457">
    <property type="entry name" value="NADH_UbQ/plastoQ_OxRdtase_su6"/>
</dbReference>
<keyword evidence="8 15" id="KW-1278">Translocase</keyword>
<feature type="transmembrane region" description="Helical" evidence="15">
    <location>
        <begin position="138"/>
        <end position="161"/>
    </location>
</feature>
<feature type="chain" id="PRO_5004275717" description="NADH-ubiquinone oxidoreductase chain 6" evidence="16">
    <location>
        <begin position="19"/>
        <end position="172"/>
    </location>
</feature>
<gene>
    <name evidence="17" type="primary">ND6</name>
</gene>